<evidence type="ECO:0000313" key="1">
    <source>
        <dbReference type="EMBL" id="KAJ8685845.1"/>
    </source>
</evidence>
<feature type="non-terminal residue" evidence="1">
    <location>
        <position position="1"/>
    </location>
</feature>
<gene>
    <name evidence="1" type="ORF">QAD02_021638</name>
</gene>
<proteinExistence type="predicted"/>
<evidence type="ECO:0000313" key="2">
    <source>
        <dbReference type="Proteomes" id="UP001239111"/>
    </source>
</evidence>
<sequence length="117" mass="13639">RSVAYNAPFFTTWFCTNWTILYFPIYILGSFLKAGYSAPLDIISETLRRFSDKGLSFGRFLIRCSFFCALWVATNYMYIHSLRILMTTDVMVLYATNVACVYLLSWVILHEQFVGVR</sequence>
<organism evidence="1 2">
    <name type="scientific">Eretmocerus hayati</name>
    <dbReference type="NCBI Taxonomy" id="131215"/>
    <lineage>
        <taxon>Eukaryota</taxon>
        <taxon>Metazoa</taxon>
        <taxon>Ecdysozoa</taxon>
        <taxon>Arthropoda</taxon>
        <taxon>Hexapoda</taxon>
        <taxon>Insecta</taxon>
        <taxon>Pterygota</taxon>
        <taxon>Neoptera</taxon>
        <taxon>Endopterygota</taxon>
        <taxon>Hymenoptera</taxon>
        <taxon>Apocrita</taxon>
        <taxon>Proctotrupomorpha</taxon>
        <taxon>Chalcidoidea</taxon>
        <taxon>Aphelinidae</taxon>
        <taxon>Aphelininae</taxon>
        <taxon>Eretmocerus</taxon>
    </lineage>
</organism>
<feature type="non-terminal residue" evidence="1">
    <location>
        <position position="117"/>
    </location>
</feature>
<accession>A0ACC2PVM6</accession>
<dbReference type="EMBL" id="CM056741">
    <property type="protein sequence ID" value="KAJ8685845.1"/>
    <property type="molecule type" value="Genomic_DNA"/>
</dbReference>
<protein>
    <submittedName>
        <fullName evidence="1">Uncharacterized protein</fullName>
    </submittedName>
</protein>
<name>A0ACC2PVM6_9HYME</name>
<comment type="caution">
    <text evidence="1">The sequence shown here is derived from an EMBL/GenBank/DDBJ whole genome shotgun (WGS) entry which is preliminary data.</text>
</comment>
<keyword evidence="2" id="KW-1185">Reference proteome</keyword>
<reference evidence="1" key="1">
    <citation type="submission" date="2023-04" db="EMBL/GenBank/DDBJ databases">
        <title>A chromosome-level genome assembly of the parasitoid wasp Eretmocerus hayati.</title>
        <authorList>
            <person name="Zhong Y."/>
            <person name="Liu S."/>
            <person name="Liu Y."/>
        </authorList>
    </citation>
    <scope>NUCLEOTIDE SEQUENCE</scope>
    <source>
        <strain evidence="1">ZJU_SS_LIU_2023</strain>
    </source>
</reference>
<dbReference type="Proteomes" id="UP001239111">
    <property type="component" value="Chromosome 1"/>
</dbReference>